<comment type="caution">
    <text evidence="3">The sequence shown here is derived from an EMBL/GenBank/DDBJ whole genome shotgun (WGS) entry which is preliminary data.</text>
</comment>
<feature type="chain" id="PRO_5037645085" description="Cupin type-2 domain-containing protein" evidence="1">
    <location>
        <begin position="27"/>
        <end position="156"/>
    </location>
</feature>
<evidence type="ECO:0000313" key="4">
    <source>
        <dbReference type="Proteomes" id="UP000647241"/>
    </source>
</evidence>
<reference evidence="3" key="1">
    <citation type="journal article" date="2014" name="Int. J. Syst. Evol. Microbiol.">
        <title>Complete genome sequence of Corynebacterium casei LMG S-19264T (=DSM 44701T), isolated from a smear-ripened cheese.</title>
        <authorList>
            <consortium name="US DOE Joint Genome Institute (JGI-PGF)"/>
            <person name="Walter F."/>
            <person name="Albersmeier A."/>
            <person name="Kalinowski J."/>
            <person name="Ruckert C."/>
        </authorList>
    </citation>
    <scope>NUCLEOTIDE SEQUENCE</scope>
    <source>
        <strain evidence="3">CGMCC 1.12997</strain>
    </source>
</reference>
<dbReference type="EMBL" id="BMGT01000002">
    <property type="protein sequence ID" value="GGG70998.1"/>
    <property type="molecule type" value="Genomic_DNA"/>
</dbReference>
<keyword evidence="1" id="KW-0732">Signal</keyword>
<reference evidence="3" key="2">
    <citation type="submission" date="2020-09" db="EMBL/GenBank/DDBJ databases">
        <authorList>
            <person name="Sun Q."/>
            <person name="Zhou Y."/>
        </authorList>
    </citation>
    <scope>NUCLEOTIDE SEQUENCE</scope>
    <source>
        <strain evidence="3">CGMCC 1.12997</strain>
    </source>
</reference>
<dbReference type="InterPro" id="IPR013096">
    <property type="entry name" value="Cupin_2"/>
</dbReference>
<gene>
    <name evidence="3" type="ORF">GCM10011585_11460</name>
</gene>
<evidence type="ECO:0000259" key="2">
    <source>
        <dbReference type="Pfam" id="PF07883"/>
    </source>
</evidence>
<sequence>MKNLNRRDLCVALSALAAMGSVSAEAQVMPPPGTKVLSESEAFPFDKLPVSHSKNGGESRHVTQGVLPTGEYVEMHETTLPPGQMPHPPHKHRHSEFMMIRVGTVEFDNDGKKETVGPGGVIFAASEKMHGLKNIGTVNAEYFVIAIGQESAVERV</sequence>
<dbReference type="InterPro" id="IPR011051">
    <property type="entry name" value="RmlC_Cupin_sf"/>
</dbReference>
<dbReference type="SUPFAM" id="SSF51182">
    <property type="entry name" value="RmlC-like cupins"/>
    <property type="match status" value="1"/>
</dbReference>
<feature type="domain" description="Cupin type-2" evidence="2">
    <location>
        <begin position="78"/>
        <end position="145"/>
    </location>
</feature>
<keyword evidence="4" id="KW-1185">Reference proteome</keyword>
<accession>A0A917M0F1</accession>
<dbReference type="Pfam" id="PF07883">
    <property type="entry name" value="Cupin_2"/>
    <property type="match status" value="1"/>
</dbReference>
<protein>
    <recommendedName>
        <fullName evidence="2">Cupin type-2 domain-containing protein</fullName>
    </recommendedName>
</protein>
<feature type="signal peptide" evidence="1">
    <location>
        <begin position="1"/>
        <end position="26"/>
    </location>
</feature>
<organism evidence="3 4">
    <name type="scientific">Edaphobacter dinghuensis</name>
    <dbReference type="NCBI Taxonomy" id="1560005"/>
    <lineage>
        <taxon>Bacteria</taxon>
        <taxon>Pseudomonadati</taxon>
        <taxon>Acidobacteriota</taxon>
        <taxon>Terriglobia</taxon>
        <taxon>Terriglobales</taxon>
        <taxon>Acidobacteriaceae</taxon>
        <taxon>Edaphobacter</taxon>
    </lineage>
</organism>
<evidence type="ECO:0000313" key="3">
    <source>
        <dbReference type="EMBL" id="GGG70998.1"/>
    </source>
</evidence>
<name>A0A917M0F1_9BACT</name>
<dbReference type="InterPro" id="IPR014710">
    <property type="entry name" value="RmlC-like_jellyroll"/>
</dbReference>
<dbReference type="AlphaFoldDB" id="A0A917M0F1"/>
<dbReference type="Gene3D" id="2.60.120.10">
    <property type="entry name" value="Jelly Rolls"/>
    <property type="match status" value="1"/>
</dbReference>
<dbReference type="Proteomes" id="UP000647241">
    <property type="component" value="Unassembled WGS sequence"/>
</dbReference>
<proteinExistence type="predicted"/>
<evidence type="ECO:0000256" key="1">
    <source>
        <dbReference type="SAM" id="SignalP"/>
    </source>
</evidence>
<dbReference type="RefSeq" id="WP_188553259.1">
    <property type="nucleotide sequence ID" value="NZ_BMGT01000002.1"/>
</dbReference>